<dbReference type="AlphaFoldDB" id="J9G9Z1"/>
<proteinExistence type="predicted"/>
<organism evidence="3">
    <name type="scientific">gut metagenome</name>
    <dbReference type="NCBI Taxonomy" id="749906"/>
    <lineage>
        <taxon>unclassified sequences</taxon>
        <taxon>metagenomes</taxon>
        <taxon>organismal metagenomes</taxon>
    </lineage>
</organism>
<evidence type="ECO:0000259" key="2">
    <source>
        <dbReference type="Pfam" id="PF13505"/>
    </source>
</evidence>
<evidence type="ECO:0000256" key="1">
    <source>
        <dbReference type="ARBA" id="ARBA00022729"/>
    </source>
</evidence>
<dbReference type="EMBL" id="AMCI01001924">
    <property type="protein sequence ID" value="EJX04087.1"/>
    <property type="molecule type" value="Genomic_DNA"/>
</dbReference>
<comment type="caution">
    <text evidence="3">The sequence shown here is derived from an EMBL/GenBank/DDBJ whole genome shotgun (WGS) entry which is preliminary data.</text>
</comment>
<name>J9G9Z1_9ZZZZ</name>
<evidence type="ECO:0000313" key="3">
    <source>
        <dbReference type="EMBL" id="EJX04087.1"/>
    </source>
</evidence>
<accession>J9G9Z1</accession>
<keyword evidence="1" id="KW-0732">Signal</keyword>
<protein>
    <recommendedName>
        <fullName evidence="2">Outer membrane protein beta-barrel domain-containing protein</fullName>
    </recommendedName>
</protein>
<gene>
    <name evidence="3" type="ORF">EVA_07799</name>
</gene>
<dbReference type="InterPro" id="IPR027385">
    <property type="entry name" value="Beta-barrel_OMP"/>
</dbReference>
<feature type="non-terminal residue" evidence="3">
    <location>
        <position position="78"/>
    </location>
</feature>
<sequence length="78" mass="8591">MTASAQKAGEFRFGVTAGMNVPKITDINADCRIGFHVGVRAEYNFTDNLYGNLGLLFTQKGAEYDAEYKGLSAKYKMN</sequence>
<feature type="domain" description="Outer membrane protein beta-barrel" evidence="2">
    <location>
        <begin position="2"/>
        <end position="65"/>
    </location>
</feature>
<dbReference type="Pfam" id="PF13505">
    <property type="entry name" value="OMP_b-brl"/>
    <property type="match status" value="1"/>
</dbReference>
<reference evidence="3" key="1">
    <citation type="journal article" date="2012" name="PLoS ONE">
        <title>Gene sets for utilization of primary and secondary nutrition supplies in the distal gut of endangered iberian lynx.</title>
        <authorList>
            <person name="Alcaide M."/>
            <person name="Messina E."/>
            <person name="Richter M."/>
            <person name="Bargiela R."/>
            <person name="Peplies J."/>
            <person name="Huws S.A."/>
            <person name="Newbold C.J."/>
            <person name="Golyshin P.N."/>
            <person name="Simon M.A."/>
            <person name="Lopez G."/>
            <person name="Yakimov M.M."/>
            <person name="Ferrer M."/>
        </authorList>
    </citation>
    <scope>NUCLEOTIDE SEQUENCE</scope>
</reference>